<dbReference type="InterPro" id="IPR006094">
    <property type="entry name" value="Oxid_FAD_bind_N"/>
</dbReference>
<dbReference type="Pfam" id="PF01565">
    <property type="entry name" value="FAD_binding_4"/>
    <property type="match status" value="1"/>
</dbReference>
<dbReference type="PANTHER" id="PTHR11748:SF114">
    <property type="entry name" value="ARYL-ALCOHOL OXIDASE VANILLYL-ALCOHOL OXIDASE (AFU_ORTHOLOGUE AFUA_3G09500)-RELATED"/>
    <property type="match status" value="1"/>
</dbReference>
<comment type="caution">
    <text evidence="3">The sequence shown here is derived from an EMBL/GenBank/DDBJ whole genome shotgun (WGS) entry which is preliminary data.</text>
</comment>
<dbReference type="InterPro" id="IPR016169">
    <property type="entry name" value="FAD-bd_PCMH_sub2"/>
</dbReference>
<proteinExistence type="predicted"/>
<sequence length="540" mass="60949">MVSTLKFNPSLKSRWNYLDFCKEIVGSEYVITKENVIGALETATFETSQRVCFIVQPGSAKEVQECLKAAQKFEVPIYPISRGYNWGYGSKVPDENWSVVMDLSRLNQIKVDGKNATVTVGPGVSQQQLFEYLRSNYPHLLFSLTGSSPHSSVIGNALDAGYANGLNSIRWNHVISLEAILPSGEFLKTGFDGLSNASTAGLSHCGVGPDLKGLFRQSNLGIVTEMTIELRLLPEYLQMFYFSIDEEEQLDELIDQLQNLKQSGLIESNWILLHGYRILAEVSQFPWQKADEKQTLDRDLMLKLLREQEIPVWSGIYNGVFAVYSPTLRHAEAVKADIHEVLSQKVSRLQSFTVDKAQIQNLRFQHTLEVPEVTHRVLKGRLLTFAGIPVQGSVPMSYWRKKSPIPQVMDLDQDQCGFLWMAITAPSSGTDALNLVPVIEQFFTDYGFEPMIVLDGVNSREMYVMTSLVYDREVVGQDQKARQCFDRLATELRTMGYYQYRLPKPFSSVESLGKRKDDQTSILTKLQSCLLVGAKIQTFN</sequence>
<dbReference type="SUPFAM" id="SSF56176">
    <property type="entry name" value="FAD-binding/transporter-associated domain-like"/>
    <property type="match status" value="1"/>
</dbReference>
<reference evidence="3 4" key="1">
    <citation type="submission" date="2023-12" db="EMBL/GenBank/DDBJ databases">
        <title>Baltic Sea Cyanobacteria.</title>
        <authorList>
            <person name="Delbaje E."/>
            <person name="Fewer D.P."/>
            <person name="Shishido T.K."/>
        </authorList>
    </citation>
    <scope>NUCLEOTIDE SEQUENCE [LARGE SCALE GENOMIC DNA]</scope>
    <source>
        <strain evidence="3 4">CCNP 1315</strain>
    </source>
</reference>
<dbReference type="InterPro" id="IPR016167">
    <property type="entry name" value="FAD-bd_PCMH_sub1"/>
</dbReference>
<accession>A0ABU5U6G3</accession>
<evidence type="ECO:0000256" key="1">
    <source>
        <dbReference type="ARBA" id="ARBA00023002"/>
    </source>
</evidence>
<dbReference type="InterPro" id="IPR036318">
    <property type="entry name" value="FAD-bd_PCMH-like_sf"/>
</dbReference>
<dbReference type="RefSeq" id="WP_323220810.1">
    <property type="nucleotide sequence ID" value="NZ_JAYGHT010000191.1"/>
</dbReference>
<dbReference type="PROSITE" id="PS51387">
    <property type="entry name" value="FAD_PCMH"/>
    <property type="match status" value="1"/>
</dbReference>
<protein>
    <submittedName>
        <fullName evidence="3">FAD-binding oxidoreductase</fullName>
    </submittedName>
</protein>
<feature type="domain" description="FAD-binding PCMH-type" evidence="2">
    <location>
        <begin position="46"/>
        <end position="233"/>
    </location>
</feature>
<dbReference type="InterPro" id="IPR016166">
    <property type="entry name" value="FAD-bd_PCMH"/>
</dbReference>
<dbReference type="Gene3D" id="3.40.462.10">
    <property type="entry name" value="FAD-linked oxidases, C-terminal domain"/>
    <property type="match status" value="1"/>
</dbReference>
<evidence type="ECO:0000259" key="2">
    <source>
        <dbReference type="PROSITE" id="PS51387"/>
    </source>
</evidence>
<dbReference type="Proteomes" id="UP001301728">
    <property type="component" value="Unassembled WGS sequence"/>
</dbReference>
<dbReference type="PANTHER" id="PTHR11748">
    <property type="entry name" value="D-LACTATE DEHYDROGENASE"/>
    <property type="match status" value="1"/>
</dbReference>
<dbReference type="Gene3D" id="3.30.43.10">
    <property type="entry name" value="Uridine Diphospho-n-acetylenolpyruvylglucosamine Reductase, domain 2"/>
    <property type="match status" value="1"/>
</dbReference>
<name>A0ABU5U6G3_9CYAN</name>
<dbReference type="EMBL" id="JAYGHT010000191">
    <property type="protein sequence ID" value="MEA5522640.1"/>
    <property type="molecule type" value="Genomic_DNA"/>
</dbReference>
<gene>
    <name evidence="3" type="ORF">VB854_27290</name>
</gene>
<dbReference type="Gene3D" id="3.30.465.10">
    <property type="match status" value="1"/>
</dbReference>
<organism evidence="3 4">
    <name type="scientific">Limnoraphis robusta CCNP1315</name>
    <dbReference type="NCBI Taxonomy" id="3110306"/>
    <lineage>
        <taxon>Bacteria</taxon>
        <taxon>Bacillati</taxon>
        <taxon>Cyanobacteriota</taxon>
        <taxon>Cyanophyceae</taxon>
        <taxon>Oscillatoriophycideae</taxon>
        <taxon>Oscillatoriales</taxon>
        <taxon>Sirenicapillariaceae</taxon>
        <taxon>Limnoraphis</taxon>
    </lineage>
</organism>
<evidence type="ECO:0000313" key="3">
    <source>
        <dbReference type="EMBL" id="MEA5522640.1"/>
    </source>
</evidence>
<keyword evidence="4" id="KW-1185">Reference proteome</keyword>
<keyword evidence="1" id="KW-0560">Oxidoreductase</keyword>
<evidence type="ECO:0000313" key="4">
    <source>
        <dbReference type="Proteomes" id="UP001301728"/>
    </source>
</evidence>
<dbReference type="InterPro" id="IPR016170">
    <property type="entry name" value="Cytok_DH_C_sf"/>
</dbReference>